<accession>A0ABP1BNS5</accession>
<dbReference type="CDD" id="cd02440">
    <property type="entry name" value="AdoMet_MTases"/>
    <property type="match status" value="1"/>
</dbReference>
<protein>
    <recommendedName>
        <fullName evidence="10">Methyltransferase</fullName>
    </recommendedName>
</protein>
<feature type="transmembrane region" description="Helical" evidence="7">
    <location>
        <begin position="130"/>
        <end position="159"/>
    </location>
</feature>
<dbReference type="PANTHER" id="PTHR10108:SF1083">
    <property type="entry name" value="METHYLTRANSFERASE PMT4-RELATED"/>
    <property type="match status" value="1"/>
</dbReference>
<evidence type="ECO:0000256" key="4">
    <source>
        <dbReference type="ARBA" id="ARBA00022968"/>
    </source>
</evidence>
<reference evidence="8" key="1">
    <citation type="submission" date="2024-03" db="EMBL/GenBank/DDBJ databases">
        <authorList>
            <consortium name="ELIXIR-Norway"/>
            <consortium name="Elixir Norway"/>
        </authorList>
    </citation>
    <scope>NUCLEOTIDE SEQUENCE</scope>
</reference>
<evidence type="ECO:0000313" key="9">
    <source>
        <dbReference type="Proteomes" id="UP001497522"/>
    </source>
</evidence>
<dbReference type="Gene3D" id="3.40.50.150">
    <property type="entry name" value="Vaccinia Virus protein VP39"/>
    <property type="match status" value="1"/>
</dbReference>
<organism evidence="8 9">
    <name type="scientific">Sphagnum jensenii</name>
    <dbReference type="NCBI Taxonomy" id="128206"/>
    <lineage>
        <taxon>Eukaryota</taxon>
        <taxon>Viridiplantae</taxon>
        <taxon>Streptophyta</taxon>
        <taxon>Embryophyta</taxon>
        <taxon>Bryophyta</taxon>
        <taxon>Sphagnophytina</taxon>
        <taxon>Sphagnopsida</taxon>
        <taxon>Sphagnales</taxon>
        <taxon>Sphagnaceae</taxon>
        <taxon>Sphagnum</taxon>
    </lineage>
</organism>
<dbReference type="PANTHER" id="PTHR10108">
    <property type="entry name" value="SAM-DEPENDENT METHYLTRANSFERASE"/>
    <property type="match status" value="1"/>
</dbReference>
<evidence type="ECO:0000256" key="7">
    <source>
        <dbReference type="SAM" id="Phobius"/>
    </source>
</evidence>
<feature type="region of interest" description="Disordered" evidence="6">
    <location>
        <begin position="104"/>
        <end position="128"/>
    </location>
</feature>
<keyword evidence="3" id="KW-0808">Transferase</keyword>
<evidence type="ECO:0000256" key="1">
    <source>
        <dbReference type="ARBA" id="ARBA00004606"/>
    </source>
</evidence>
<dbReference type="InterPro" id="IPR004159">
    <property type="entry name" value="Put_SAM_MeTrfase"/>
</dbReference>
<keyword evidence="9" id="KW-1185">Reference proteome</keyword>
<comment type="subcellular location">
    <subcellularLocation>
        <location evidence="5">Endomembrane system</location>
        <topology evidence="5">Single-pass membrane protein</topology>
    </subcellularLocation>
    <subcellularLocation>
        <location evidence="1">Membrane</location>
        <topology evidence="1">Single-pass type II membrane protein</topology>
    </subcellularLocation>
</comment>
<dbReference type="Proteomes" id="UP001497522">
    <property type="component" value="Chromosome 6"/>
</dbReference>
<proteinExistence type="inferred from homology"/>
<comment type="similarity">
    <text evidence="2">Belongs to the methyltransferase superfamily.</text>
</comment>
<evidence type="ECO:0008006" key="10">
    <source>
        <dbReference type="Google" id="ProtNLM"/>
    </source>
</evidence>
<dbReference type="InterPro" id="IPR029063">
    <property type="entry name" value="SAM-dependent_MTases_sf"/>
</dbReference>
<keyword evidence="7" id="KW-1133">Transmembrane helix</keyword>
<dbReference type="SUPFAM" id="SSF53335">
    <property type="entry name" value="S-adenosyl-L-methionine-dependent methyltransferases"/>
    <property type="match status" value="2"/>
</dbReference>
<keyword evidence="4" id="KW-0735">Signal-anchor</keyword>
<sequence>MSRPLQRASSVRTPDKPVRVVAADLSHQTTPKRSQELEQDEEEERQQRWRVSSHTHSHHDGLLLSYLPHSIRLWTKQLFQDLSPPLLPPPLPLPYTTSPLSSSAAGVLSSRSNNAAGSNRGSSSSSSPCLSLSMIFLVLCVVSAMGGGVVFVITTTAWIHQSGPITALSSYPQQRYQSLKRAVLQELAFGGIMGLGTVRAREVAICAMGTENFVPCHNVTANLAAGFQNGEELQRHCKELSSSASSSSSSSSMLRCLIPPPKAYRLPLRWPDSQDTVWLHNVKRPGDSHLHAAATVRKMKRAMLVESSAQISFTGELAQITDDYTQQIAVMLGLANDAVFSKTGIRTVLDVGCCFGSLAAHFVSHNVITLTVDPYRIDGGNAQIALERGLPAVLGSLTSSQQLPVPSFAFDMVHCAIEFKSKDSITILEIDRILRPGGYFVWTSSPDQLQGGVSGRALHDDEKVEKEIAELANRICWDLVSQRGRTTIWQKTSDSACLKSRSRVIKPKVCGQGTYDPEFAWEQKQRPCLSEGPNARWRPVDKQPKWPNRLLVAPPEQDQVSAVASEEVMDDMTHIEAITWKAVVKDYWTLLTPLIFSDNPKRPGDDDPLPPSNLVRNVMDMNAGYGDFNAALLLAGKPVWVMNVIPTTVTNTLPIVYDRGLIGIMHDWCEAFPTYPRTYDLVHGAHLLSLEQHRARPCSLARLFLEIDRILRPEGWVLLRDEVQLIEDARVAATQIRWDARIIEVAGESNQRLLVCQKTFWKA</sequence>
<dbReference type="EMBL" id="OZ023707">
    <property type="protein sequence ID" value="CAK9877632.1"/>
    <property type="molecule type" value="Genomic_DNA"/>
</dbReference>
<dbReference type="Pfam" id="PF03141">
    <property type="entry name" value="Methyltransf_29"/>
    <property type="match status" value="1"/>
</dbReference>
<feature type="region of interest" description="Disordered" evidence="6">
    <location>
        <begin position="1"/>
        <end position="53"/>
    </location>
</feature>
<keyword evidence="3" id="KW-0489">Methyltransferase</keyword>
<keyword evidence="7" id="KW-0812">Transmembrane</keyword>
<evidence type="ECO:0000256" key="3">
    <source>
        <dbReference type="ARBA" id="ARBA00022603"/>
    </source>
</evidence>
<evidence type="ECO:0000256" key="2">
    <source>
        <dbReference type="ARBA" id="ARBA00008361"/>
    </source>
</evidence>
<gene>
    <name evidence="8" type="ORF">CSSPJE1EN2_LOCUS19457</name>
</gene>
<evidence type="ECO:0000256" key="6">
    <source>
        <dbReference type="SAM" id="MobiDB-lite"/>
    </source>
</evidence>
<evidence type="ECO:0000313" key="8">
    <source>
        <dbReference type="EMBL" id="CAK9877632.1"/>
    </source>
</evidence>
<feature type="compositionally biased region" description="Low complexity" evidence="6">
    <location>
        <begin position="104"/>
        <end position="127"/>
    </location>
</feature>
<evidence type="ECO:0000256" key="5">
    <source>
        <dbReference type="ARBA" id="ARBA00037847"/>
    </source>
</evidence>
<keyword evidence="7" id="KW-0472">Membrane</keyword>
<name>A0ABP1BNS5_9BRYO</name>